<dbReference type="Proteomes" id="UP001321477">
    <property type="component" value="Chromosome"/>
</dbReference>
<accession>A0ABM8H486</accession>
<keyword evidence="3" id="KW-1185">Reference proteome</keyword>
<reference evidence="3" key="1">
    <citation type="journal article" date="2019" name="Int. J. Syst. Evol. Microbiol.">
        <title>The Global Catalogue of Microorganisms (GCM) 10K type strain sequencing project: providing services to taxonomists for standard genome sequencing and annotation.</title>
        <authorList>
            <consortium name="The Broad Institute Genomics Platform"/>
            <consortium name="The Broad Institute Genome Sequencing Center for Infectious Disease"/>
            <person name="Wu L."/>
            <person name="Ma J."/>
        </authorList>
    </citation>
    <scope>NUCLEOTIDE SEQUENCE [LARGE SCALE GENOMIC DNA]</scope>
    <source>
        <strain evidence="3">NBRC 109019</strain>
    </source>
</reference>
<protein>
    <submittedName>
        <fullName evidence="2">Uncharacterized protein</fullName>
    </submittedName>
</protein>
<gene>
    <name evidence="2" type="ORF">GCM10025870_26810</name>
</gene>
<feature type="region of interest" description="Disordered" evidence="1">
    <location>
        <begin position="63"/>
        <end position="99"/>
    </location>
</feature>
<evidence type="ECO:0000256" key="1">
    <source>
        <dbReference type="SAM" id="MobiDB-lite"/>
    </source>
</evidence>
<sequence>MRAANGVKTTDVDGAVRYELTQPLDDAWHERGHDRHSVTADPRFVDAGSRDLRVLADSPAFELGITPPDVSGAGPRPGELRRHPLVAPTLQDQFPRPQG</sequence>
<dbReference type="EMBL" id="AP027734">
    <property type="protein sequence ID" value="BDZ55608.1"/>
    <property type="molecule type" value="Genomic_DNA"/>
</dbReference>
<proteinExistence type="predicted"/>
<name>A0ABM8H486_9MICO</name>
<evidence type="ECO:0000313" key="3">
    <source>
        <dbReference type="Proteomes" id="UP001321477"/>
    </source>
</evidence>
<organism evidence="2 3">
    <name type="scientific">Agromyces marinus</name>
    <dbReference type="NCBI Taxonomy" id="1389020"/>
    <lineage>
        <taxon>Bacteria</taxon>
        <taxon>Bacillati</taxon>
        <taxon>Actinomycetota</taxon>
        <taxon>Actinomycetes</taxon>
        <taxon>Micrococcales</taxon>
        <taxon>Microbacteriaceae</taxon>
        <taxon>Agromyces</taxon>
    </lineage>
</organism>
<evidence type="ECO:0000313" key="2">
    <source>
        <dbReference type="EMBL" id="BDZ55608.1"/>
    </source>
</evidence>